<proteinExistence type="predicted"/>
<accession>A0A4P7LL33</accession>
<evidence type="ECO:0000313" key="2">
    <source>
        <dbReference type="Proteomes" id="UP000295294"/>
    </source>
</evidence>
<dbReference type="EMBL" id="CP038636">
    <property type="protein sequence ID" value="QBY55519.1"/>
    <property type="molecule type" value="Genomic_DNA"/>
</dbReference>
<dbReference type="KEGG" id="cox:E0W60_31390"/>
<sequence length="66" mass="7282">MSDNLKLGLVVLAGLAGVIYAEAQSMNMSMFDTVRQLGADLLNQTKCLFILHPTQGECLLYAYAWE</sequence>
<gene>
    <name evidence="1" type="ORF">E0W60_31390</name>
</gene>
<protein>
    <submittedName>
        <fullName evidence="1">Uncharacterized protein</fullName>
    </submittedName>
</protein>
<reference evidence="1 2" key="1">
    <citation type="submission" date="2019-03" db="EMBL/GenBank/DDBJ databases">
        <title>Efficiently degradation of phenoxyalkanoic acid herbicides by Cupriavidus oxalaticus strain X32.</title>
        <authorList>
            <person name="Sheng X."/>
        </authorList>
    </citation>
    <scope>NUCLEOTIDE SEQUENCE [LARGE SCALE GENOMIC DNA]</scope>
    <source>
        <strain evidence="1 2">X32</strain>
        <plasmid evidence="1 2">unnamed1</plasmid>
    </source>
</reference>
<dbReference type="AlphaFoldDB" id="A0A4P7LL33"/>
<dbReference type="Proteomes" id="UP000295294">
    <property type="component" value="Plasmid unnamed1"/>
</dbReference>
<evidence type="ECO:0000313" key="1">
    <source>
        <dbReference type="EMBL" id="QBY55519.1"/>
    </source>
</evidence>
<geneLocation type="plasmid" evidence="1">
    <name>unnamed1</name>
</geneLocation>
<name>A0A4P7LL33_9BURK</name>
<dbReference type="RefSeq" id="WP_135706760.1">
    <property type="nucleotide sequence ID" value="NZ_CP038636.1"/>
</dbReference>
<keyword evidence="1" id="KW-0614">Plasmid</keyword>
<organism evidence="1 2">
    <name type="scientific">Cupriavidus oxalaticus</name>
    <dbReference type="NCBI Taxonomy" id="96344"/>
    <lineage>
        <taxon>Bacteria</taxon>
        <taxon>Pseudomonadati</taxon>
        <taxon>Pseudomonadota</taxon>
        <taxon>Betaproteobacteria</taxon>
        <taxon>Burkholderiales</taxon>
        <taxon>Burkholderiaceae</taxon>
        <taxon>Cupriavidus</taxon>
    </lineage>
</organism>